<dbReference type="InterPro" id="IPR013320">
    <property type="entry name" value="ConA-like_dom_sf"/>
</dbReference>
<dbReference type="InterPro" id="IPR013083">
    <property type="entry name" value="Znf_RING/FYVE/PHD"/>
</dbReference>
<organism evidence="6 7">
    <name type="scientific">Menidia menidia</name>
    <name type="common">Atlantic silverside</name>
    <dbReference type="NCBI Taxonomy" id="238744"/>
    <lineage>
        <taxon>Eukaryota</taxon>
        <taxon>Metazoa</taxon>
        <taxon>Chordata</taxon>
        <taxon>Craniata</taxon>
        <taxon>Vertebrata</taxon>
        <taxon>Euteleostomi</taxon>
        <taxon>Actinopterygii</taxon>
        <taxon>Neopterygii</taxon>
        <taxon>Teleostei</taxon>
        <taxon>Neoteleostei</taxon>
        <taxon>Acanthomorphata</taxon>
        <taxon>Ovalentaria</taxon>
        <taxon>Atherinomorphae</taxon>
        <taxon>Atheriniformes</taxon>
        <taxon>Atherinopsidae</taxon>
        <taxon>Menidiinae</taxon>
        <taxon>Menidia</taxon>
    </lineage>
</organism>
<sequence>MSDPEKFLKSLSEDNKMKTVRNSFGPEEINLQVVESSLSLMPYESHLQFFVWKEMLQVVQPRAERLTFTSQGPAITVSADGRSLVSACQQNHYPPPERAQNEFSSGQHYWEIDVGQKAYWELGVNQNFLKHNGSTYTLCKNNRARPVTIVHPSAGGAELEAGAMASGWFSEDLTCSVCLTLFTDPVTLPCGHSFCRLCVAEELKTCPHQSERSVEQCCLFRSSPEANQAALVTD</sequence>
<dbReference type="InterPro" id="IPR043136">
    <property type="entry name" value="B30.2/SPRY_sf"/>
</dbReference>
<dbReference type="InterPro" id="IPR027370">
    <property type="entry name" value="Znf-RING_euk"/>
</dbReference>
<comment type="caution">
    <text evidence="6">The sequence shown here is derived from an EMBL/GenBank/DDBJ whole genome shotgun (WGS) entry which is preliminary data.</text>
</comment>
<dbReference type="PANTHER" id="PTHR24103">
    <property type="entry name" value="E3 UBIQUITIN-PROTEIN LIGASE TRIM"/>
    <property type="match status" value="1"/>
</dbReference>
<dbReference type="SUPFAM" id="SSF57850">
    <property type="entry name" value="RING/U-box"/>
    <property type="match status" value="1"/>
</dbReference>
<accession>A0A8S4B1Z4</accession>
<dbReference type="AlphaFoldDB" id="A0A8S4B1Z4"/>
<protein>
    <submittedName>
        <fullName evidence="6">(Atlantic silverside) hypothetical protein</fullName>
    </submittedName>
</protein>
<dbReference type="Gene3D" id="3.30.40.10">
    <property type="entry name" value="Zinc/RING finger domain, C3HC4 (zinc finger)"/>
    <property type="match status" value="1"/>
</dbReference>
<keyword evidence="2 4" id="KW-0863">Zinc-finger</keyword>
<dbReference type="Gene3D" id="2.60.120.920">
    <property type="match status" value="1"/>
</dbReference>
<dbReference type="PROSITE" id="PS00518">
    <property type="entry name" value="ZF_RING_1"/>
    <property type="match status" value="1"/>
</dbReference>
<dbReference type="SMART" id="SM00184">
    <property type="entry name" value="RING"/>
    <property type="match status" value="1"/>
</dbReference>
<dbReference type="GO" id="GO:0008270">
    <property type="term" value="F:zinc ion binding"/>
    <property type="evidence" value="ECO:0007669"/>
    <property type="project" value="UniProtKB-KW"/>
</dbReference>
<keyword evidence="3" id="KW-0862">Zinc</keyword>
<evidence type="ECO:0000256" key="1">
    <source>
        <dbReference type="ARBA" id="ARBA00022723"/>
    </source>
</evidence>
<dbReference type="InterPro" id="IPR001841">
    <property type="entry name" value="Znf_RING"/>
</dbReference>
<gene>
    <name evidence="6" type="ORF">MMEN_LOCUS12126</name>
</gene>
<dbReference type="InterPro" id="IPR050143">
    <property type="entry name" value="TRIM/RBCC"/>
</dbReference>
<evidence type="ECO:0000256" key="3">
    <source>
        <dbReference type="ARBA" id="ARBA00022833"/>
    </source>
</evidence>
<dbReference type="OrthoDB" id="654191at2759"/>
<evidence type="ECO:0000256" key="4">
    <source>
        <dbReference type="PROSITE-ProRule" id="PRU00175"/>
    </source>
</evidence>
<dbReference type="Proteomes" id="UP000677803">
    <property type="component" value="Unassembled WGS sequence"/>
</dbReference>
<keyword evidence="1" id="KW-0479">Metal-binding</keyword>
<keyword evidence="7" id="KW-1185">Reference proteome</keyword>
<evidence type="ECO:0000313" key="7">
    <source>
        <dbReference type="Proteomes" id="UP000677803"/>
    </source>
</evidence>
<dbReference type="InterPro" id="IPR017907">
    <property type="entry name" value="Znf_RING_CS"/>
</dbReference>
<name>A0A8S4B1Z4_9TELE</name>
<dbReference type="Pfam" id="PF13445">
    <property type="entry name" value="zf-RING_UBOX"/>
    <property type="match status" value="1"/>
</dbReference>
<evidence type="ECO:0000313" key="6">
    <source>
        <dbReference type="EMBL" id="CAG5928471.1"/>
    </source>
</evidence>
<dbReference type="EMBL" id="CAJRST010012224">
    <property type="protein sequence ID" value="CAG5928471.1"/>
    <property type="molecule type" value="Genomic_DNA"/>
</dbReference>
<reference evidence="6" key="1">
    <citation type="submission" date="2021-05" db="EMBL/GenBank/DDBJ databases">
        <authorList>
            <person name="Tigano A."/>
        </authorList>
    </citation>
    <scope>NUCLEOTIDE SEQUENCE</scope>
</reference>
<proteinExistence type="predicted"/>
<evidence type="ECO:0000259" key="5">
    <source>
        <dbReference type="PROSITE" id="PS50089"/>
    </source>
</evidence>
<feature type="domain" description="RING-type" evidence="5">
    <location>
        <begin position="175"/>
        <end position="207"/>
    </location>
</feature>
<dbReference type="PROSITE" id="PS50089">
    <property type="entry name" value="ZF_RING_2"/>
    <property type="match status" value="1"/>
</dbReference>
<dbReference type="SUPFAM" id="SSF49899">
    <property type="entry name" value="Concanavalin A-like lectins/glucanases"/>
    <property type="match status" value="1"/>
</dbReference>
<evidence type="ECO:0000256" key="2">
    <source>
        <dbReference type="ARBA" id="ARBA00022771"/>
    </source>
</evidence>